<feature type="binding site" evidence="10">
    <location>
        <position position="330"/>
    </location>
    <ligand>
        <name>NAD(+)</name>
        <dbReference type="ChEBI" id="CHEBI:57540"/>
    </ligand>
</feature>
<dbReference type="Gene3D" id="1.20.5.100">
    <property type="entry name" value="Cytochrome c1, transmembrane anchor, C-terminal"/>
    <property type="match status" value="1"/>
</dbReference>
<feature type="binding site" evidence="9">
    <location>
        <begin position="247"/>
        <end position="251"/>
    </location>
    <ligand>
        <name>substrate</name>
    </ligand>
</feature>
<evidence type="ECO:0000256" key="2">
    <source>
        <dbReference type="ARBA" id="ARBA00006601"/>
    </source>
</evidence>
<feature type="binding site" evidence="10">
    <location>
        <position position="124"/>
    </location>
    <ligand>
        <name>NAD(+)</name>
        <dbReference type="ChEBI" id="CHEBI:57540"/>
    </ligand>
</feature>
<dbReference type="SMART" id="SM00984">
    <property type="entry name" value="UDPG_MGDP_dh_C"/>
    <property type="match status" value="1"/>
</dbReference>
<evidence type="ECO:0000256" key="7">
    <source>
        <dbReference type="PIRNR" id="PIRNR000124"/>
    </source>
</evidence>
<dbReference type="Proteomes" id="UP000585638">
    <property type="component" value="Unassembled WGS sequence"/>
</dbReference>
<evidence type="ECO:0000256" key="6">
    <source>
        <dbReference type="ARBA" id="ARBA00047473"/>
    </source>
</evidence>
<dbReference type="SUPFAM" id="SSF48179">
    <property type="entry name" value="6-phosphogluconate dehydrogenase C-terminal domain-like"/>
    <property type="match status" value="1"/>
</dbReference>
<gene>
    <name evidence="12" type="ORF">BJ998_009396</name>
</gene>
<dbReference type="InterPro" id="IPR028357">
    <property type="entry name" value="UDPglc_DH_bac"/>
</dbReference>
<comment type="similarity">
    <text evidence="2 7">Belongs to the UDP-glucose/GDP-mannose dehydrogenase family.</text>
</comment>
<dbReference type="EC" id="1.1.1.22" evidence="3 7"/>
<dbReference type="PANTHER" id="PTHR43750:SF3">
    <property type="entry name" value="UDP-GLUCOSE 6-DEHYDROGENASE TUAD"/>
    <property type="match status" value="1"/>
</dbReference>
<dbReference type="NCBIfam" id="TIGR03026">
    <property type="entry name" value="NDP-sugDHase"/>
    <property type="match status" value="1"/>
</dbReference>
<proteinExistence type="inferred from homology"/>
<feature type="binding site" evidence="10">
    <location>
        <position position="38"/>
    </location>
    <ligand>
        <name>NAD(+)</name>
        <dbReference type="ChEBI" id="CHEBI:57540"/>
    </ligand>
</feature>
<evidence type="ECO:0000256" key="5">
    <source>
        <dbReference type="ARBA" id="ARBA00023027"/>
    </source>
</evidence>
<dbReference type="Gene3D" id="3.40.50.720">
    <property type="entry name" value="NAD(P)-binding Rossmann-like Domain"/>
    <property type="match status" value="2"/>
</dbReference>
<dbReference type="InterPro" id="IPR036291">
    <property type="entry name" value="NAD(P)-bd_dom_sf"/>
</dbReference>
<evidence type="ECO:0000313" key="13">
    <source>
        <dbReference type="Proteomes" id="UP000585638"/>
    </source>
</evidence>
<evidence type="ECO:0000256" key="9">
    <source>
        <dbReference type="PIRSR" id="PIRSR500134-2"/>
    </source>
</evidence>
<evidence type="ECO:0000256" key="10">
    <source>
        <dbReference type="PIRSR" id="PIRSR500134-3"/>
    </source>
</evidence>
<evidence type="ECO:0000256" key="8">
    <source>
        <dbReference type="PIRSR" id="PIRSR500134-1"/>
    </source>
</evidence>
<dbReference type="GO" id="GO:0003979">
    <property type="term" value="F:UDP-glucose 6-dehydrogenase activity"/>
    <property type="evidence" value="ECO:0007669"/>
    <property type="project" value="UniProtKB-EC"/>
</dbReference>
<dbReference type="SUPFAM" id="SSF51735">
    <property type="entry name" value="NAD(P)-binding Rossmann-fold domains"/>
    <property type="match status" value="1"/>
</dbReference>
<dbReference type="PIRSF" id="PIRSF000124">
    <property type="entry name" value="UDPglc_GDPman_dh"/>
    <property type="match status" value="1"/>
</dbReference>
<dbReference type="GO" id="GO:0006065">
    <property type="term" value="P:UDP-glucuronate biosynthetic process"/>
    <property type="evidence" value="ECO:0007669"/>
    <property type="project" value="UniProtKB-UniPathway"/>
</dbReference>
<dbReference type="UniPathway" id="UPA00038">
    <property type="reaction ID" value="UER00491"/>
</dbReference>
<evidence type="ECO:0000313" key="12">
    <source>
        <dbReference type="EMBL" id="MBB5898137.1"/>
    </source>
</evidence>
<dbReference type="Pfam" id="PF00984">
    <property type="entry name" value="UDPG_MGDP_dh"/>
    <property type="match status" value="1"/>
</dbReference>
<dbReference type="AlphaFoldDB" id="A0A7W9KT80"/>
<dbReference type="InterPro" id="IPR017476">
    <property type="entry name" value="UDP-Glc/GDP-Man"/>
</dbReference>
<organism evidence="12 13">
    <name type="scientific">Kutzneria kofuensis</name>
    <dbReference type="NCBI Taxonomy" id="103725"/>
    <lineage>
        <taxon>Bacteria</taxon>
        <taxon>Bacillati</taxon>
        <taxon>Actinomycetota</taxon>
        <taxon>Actinomycetes</taxon>
        <taxon>Pseudonocardiales</taxon>
        <taxon>Pseudonocardiaceae</taxon>
        <taxon>Kutzneria</taxon>
    </lineage>
</organism>
<keyword evidence="13" id="KW-1185">Reference proteome</keyword>
<reference evidence="12 13" key="1">
    <citation type="submission" date="2020-08" db="EMBL/GenBank/DDBJ databases">
        <title>Sequencing the genomes of 1000 actinobacteria strains.</title>
        <authorList>
            <person name="Klenk H.-P."/>
        </authorList>
    </citation>
    <scope>NUCLEOTIDE SEQUENCE [LARGE SCALE GENOMIC DNA]</scope>
    <source>
        <strain evidence="12 13">DSM 43851</strain>
    </source>
</reference>
<dbReference type="PANTHER" id="PTHR43750">
    <property type="entry name" value="UDP-GLUCOSE 6-DEHYDROGENASE TUAD"/>
    <property type="match status" value="1"/>
</dbReference>
<evidence type="ECO:0000256" key="4">
    <source>
        <dbReference type="ARBA" id="ARBA00023002"/>
    </source>
</evidence>
<evidence type="ECO:0000256" key="3">
    <source>
        <dbReference type="ARBA" id="ARBA00012954"/>
    </source>
</evidence>
<dbReference type="RefSeq" id="WP_184870597.1">
    <property type="nucleotide sequence ID" value="NZ_BAAAWY010000056.1"/>
</dbReference>
<dbReference type="GO" id="GO:0000271">
    <property type="term" value="P:polysaccharide biosynthetic process"/>
    <property type="evidence" value="ECO:0007669"/>
    <property type="project" value="InterPro"/>
</dbReference>
<dbReference type="InterPro" id="IPR008927">
    <property type="entry name" value="6-PGluconate_DH-like_C_sf"/>
</dbReference>
<feature type="binding site" evidence="10">
    <location>
        <position position="261"/>
    </location>
    <ligand>
        <name>NAD(+)</name>
        <dbReference type="ChEBI" id="CHEBI:57540"/>
    </ligand>
</feature>
<name>A0A7W9KT80_9PSEU</name>
<accession>A0A7W9KT80</accession>
<dbReference type="PIRSF" id="PIRSF500134">
    <property type="entry name" value="UDPglc_DH_bac"/>
    <property type="match status" value="1"/>
</dbReference>
<feature type="binding site" evidence="10">
    <location>
        <position position="153"/>
    </location>
    <ligand>
        <name>NAD(+)</name>
        <dbReference type="ChEBI" id="CHEBI:57540"/>
    </ligand>
</feature>
<dbReference type="Pfam" id="PF03720">
    <property type="entry name" value="UDPG_MGDP_dh_C"/>
    <property type="match status" value="1"/>
</dbReference>
<dbReference type="InterPro" id="IPR036220">
    <property type="entry name" value="UDP-Glc/GDP-Man_DH_C_sf"/>
</dbReference>
<evidence type="ECO:0000259" key="11">
    <source>
        <dbReference type="SMART" id="SM00984"/>
    </source>
</evidence>
<comment type="caution">
    <text evidence="12">The sequence shown here is derived from an EMBL/GenBank/DDBJ whole genome shotgun (WGS) entry which is preliminary data.</text>
</comment>
<feature type="binding site" evidence="9">
    <location>
        <position position="323"/>
    </location>
    <ligand>
        <name>substrate</name>
    </ligand>
</feature>
<keyword evidence="4 7" id="KW-0560">Oxidoreductase</keyword>
<protein>
    <recommendedName>
        <fullName evidence="3 7">UDP-glucose 6-dehydrogenase</fullName>
        <ecNumber evidence="3 7">1.1.1.22</ecNumber>
    </recommendedName>
</protein>
<dbReference type="Pfam" id="PF03721">
    <property type="entry name" value="UDPG_MGDP_dh_N"/>
    <property type="match status" value="1"/>
</dbReference>
<dbReference type="SUPFAM" id="SSF52413">
    <property type="entry name" value="UDP-glucose/GDP-mannose dehydrogenase C-terminal domain"/>
    <property type="match status" value="1"/>
</dbReference>
<dbReference type="InterPro" id="IPR014027">
    <property type="entry name" value="UDP-Glc/GDP-Man_DH_C"/>
</dbReference>
<feature type="active site" description="Nucleophile" evidence="8">
    <location>
        <position position="258"/>
    </location>
</feature>
<feature type="binding site" evidence="9">
    <location>
        <position position="255"/>
    </location>
    <ligand>
        <name>substrate</name>
    </ligand>
</feature>
<dbReference type="EMBL" id="JACHIR010000005">
    <property type="protein sequence ID" value="MBB5898137.1"/>
    <property type="molecule type" value="Genomic_DNA"/>
</dbReference>
<dbReference type="PROSITE" id="PS51257">
    <property type="entry name" value="PROKAR_LIPOPROTEIN"/>
    <property type="match status" value="1"/>
</dbReference>
<dbReference type="InterPro" id="IPR001732">
    <property type="entry name" value="UDP-Glc/GDP-Man_DH_N"/>
</dbReference>
<sequence>MPARRVAVIGAGYVGLTTAACLASLGHDVVCADVDAGKVDRLAAGVVDLAEPGLADLVAAGTAAGRLRFVLGAAAAVGGAEVVMLCVPTPMGPDGSADLTVVESVVADVRGLLAPGCVLVAKSTVPIGTTRRLAALLGRADVPVVGNPEFLRECSTVTDFLRPDRIVIGADDRAAADRVAGLYAGLDAPVLHTDPASAELIKYASNCFLAMKLSYANAVAELCERFGADMADVGKGMGMDHRIGPQFLAPGPGWGGSCLPKDTVAMVRMAATADVDFALVRATVEANTRQHERMVAKIRQAVTGRPDGSLRGVRLGLLGLAFKAGTADLRDSPALAVATLLRRAGATLVGYDPAVPPTATLAGIELVPDAYRAALDADALVVLTEWPQFDRLDWARMAALARRPVVVDTRNLLDPGRLAQAGLSCAGVGRPDHGVSADLQWELVR</sequence>
<feature type="binding site" evidence="9">
    <location>
        <position position="202"/>
    </location>
    <ligand>
        <name>substrate</name>
    </ligand>
</feature>
<evidence type="ECO:0000256" key="1">
    <source>
        <dbReference type="ARBA" id="ARBA00004701"/>
    </source>
</evidence>
<keyword evidence="5 7" id="KW-0520">NAD</keyword>
<comment type="pathway">
    <text evidence="1">Nucleotide-sugar biosynthesis; UDP-alpha-D-glucuronate biosynthesis; UDP-alpha-D-glucuronate from UDP-alpha-D-glucose: step 1/1.</text>
</comment>
<feature type="binding site" evidence="10">
    <location>
        <position position="33"/>
    </location>
    <ligand>
        <name>NAD(+)</name>
        <dbReference type="ChEBI" id="CHEBI:57540"/>
    </ligand>
</feature>
<dbReference type="GO" id="GO:0051287">
    <property type="term" value="F:NAD binding"/>
    <property type="evidence" value="ECO:0007669"/>
    <property type="project" value="InterPro"/>
</dbReference>
<feature type="binding site" evidence="10">
    <location>
        <position position="89"/>
    </location>
    <ligand>
        <name>NAD(+)</name>
        <dbReference type="ChEBI" id="CHEBI:57540"/>
    </ligand>
</feature>
<dbReference type="InterPro" id="IPR014026">
    <property type="entry name" value="UDP-Glc/GDP-Man_DH_dimer"/>
</dbReference>
<feature type="binding site" evidence="9">
    <location>
        <begin position="150"/>
        <end position="153"/>
    </location>
    <ligand>
        <name>substrate</name>
    </ligand>
</feature>
<feature type="domain" description="UDP-glucose/GDP-mannose dehydrogenase C-terminal" evidence="11">
    <location>
        <begin position="316"/>
        <end position="415"/>
    </location>
</feature>
<comment type="catalytic activity">
    <reaction evidence="6 7">
        <text>UDP-alpha-D-glucose + 2 NAD(+) + H2O = UDP-alpha-D-glucuronate + 2 NADH + 3 H(+)</text>
        <dbReference type="Rhea" id="RHEA:23596"/>
        <dbReference type="ChEBI" id="CHEBI:15377"/>
        <dbReference type="ChEBI" id="CHEBI:15378"/>
        <dbReference type="ChEBI" id="CHEBI:57540"/>
        <dbReference type="ChEBI" id="CHEBI:57945"/>
        <dbReference type="ChEBI" id="CHEBI:58052"/>
        <dbReference type="ChEBI" id="CHEBI:58885"/>
        <dbReference type="EC" id="1.1.1.22"/>
    </reaction>
</comment>